<gene>
    <name evidence="1" type="ORF">VP01_2031g1</name>
</gene>
<evidence type="ECO:0000313" key="2">
    <source>
        <dbReference type="Proteomes" id="UP000037035"/>
    </source>
</evidence>
<proteinExistence type="predicted"/>
<reference evidence="1 2" key="1">
    <citation type="submission" date="2015-08" db="EMBL/GenBank/DDBJ databases">
        <title>Next Generation Sequencing and Analysis of the Genome of Puccinia sorghi L Schw, the Causal Agent of Maize Common Rust.</title>
        <authorList>
            <person name="Rochi L."/>
            <person name="Burguener G."/>
            <person name="Darino M."/>
            <person name="Turjanski A."/>
            <person name="Kreff E."/>
            <person name="Dieguez M.J."/>
            <person name="Sacco F."/>
        </authorList>
    </citation>
    <scope>NUCLEOTIDE SEQUENCE [LARGE SCALE GENOMIC DNA]</scope>
    <source>
        <strain evidence="1 2">RO10H11247</strain>
    </source>
</reference>
<evidence type="ECO:0000313" key="1">
    <source>
        <dbReference type="EMBL" id="KNZ57954.1"/>
    </source>
</evidence>
<name>A0A0L6VB66_9BASI</name>
<dbReference type="Proteomes" id="UP000037035">
    <property type="component" value="Unassembled WGS sequence"/>
</dbReference>
<keyword evidence="2" id="KW-1185">Reference proteome</keyword>
<dbReference type="VEuPathDB" id="FungiDB:VP01_2031g1"/>
<dbReference type="EMBL" id="LAVV01006873">
    <property type="protein sequence ID" value="KNZ57954.1"/>
    <property type="molecule type" value="Genomic_DNA"/>
</dbReference>
<accession>A0A0L6VB66</accession>
<dbReference type="OrthoDB" id="10680236at2759"/>
<dbReference type="AlphaFoldDB" id="A0A0L6VB66"/>
<organism evidence="1 2">
    <name type="scientific">Puccinia sorghi</name>
    <dbReference type="NCBI Taxonomy" id="27349"/>
    <lineage>
        <taxon>Eukaryota</taxon>
        <taxon>Fungi</taxon>
        <taxon>Dikarya</taxon>
        <taxon>Basidiomycota</taxon>
        <taxon>Pucciniomycotina</taxon>
        <taxon>Pucciniomycetes</taxon>
        <taxon>Pucciniales</taxon>
        <taxon>Pucciniaceae</taxon>
        <taxon>Puccinia</taxon>
    </lineage>
</organism>
<protein>
    <submittedName>
        <fullName evidence="1">Uncharacterized protein</fullName>
    </submittedName>
</protein>
<sequence length="207" mass="24742">MKGIKSTLYDVIFEDDYLFHTLEELFSNFSRKSSSKDQGALNHREIHQYSQIRNKHQDFIDKLQDLIDRFQYSECERSRIAAFFVLEFVVNHYSLEVLDVQKGELFQDKMNSMSSRFQLLAELQNIHCYMAKKNSSDLNLTDDMKSIGGEAVMLHKYHHLLLPKIQQILSHNEMEHCFLNLWLHRETKNIEHGIEEIMYSRKYYLLK</sequence>
<comment type="caution">
    <text evidence="1">The sequence shown here is derived from an EMBL/GenBank/DDBJ whole genome shotgun (WGS) entry which is preliminary data.</text>
</comment>